<organism evidence="3">
    <name type="scientific">Panstrongylus lignarius</name>
    <dbReference type="NCBI Taxonomy" id="156445"/>
    <lineage>
        <taxon>Eukaryota</taxon>
        <taxon>Metazoa</taxon>
        <taxon>Ecdysozoa</taxon>
        <taxon>Arthropoda</taxon>
        <taxon>Hexapoda</taxon>
        <taxon>Insecta</taxon>
        <taxon>Pterygota</taxon>
        <taxon>Neoptera</taxon>
        <taxon>Paraneoptera</taxon>
        <taxon>Hemiptera</taxon>
        <taxon>Heteroptera</taxon>
        <taxon>Panheteroptera</taxon>
        <taxon>Cimicomorpha</taxon>
        <taxon>Reduviidae</taxon>
        <taxon>Triatominae</taxon>
        <taxon>Panstrongylus</taxon>
    </lineage>
</organism>
<dbReference type="Pfam" id="PF00010">
    <property type="entry name" value="HLH"/>
    <property type="match status" value="1"/>
</dbReference>
<evidence type="ECO:0000256" key="1">
    <source>
        <dbReference type="SAM" id="MobiDB-lite"/>
    </source>
</evidence>
<dbReference type="Gene3D" id="4.10.280.10">
    <property type="entry name" value="Helix-loop-helix DNA-binding domain"/>
    <property type="match status" value="1"/>
</dbReference>
<feature type="region of interest" description="Disordered" evidence="1">
    <location>
        <begin position="232"/>
        <end position="316"/>
    </location>
</feature>
<dbReference type="GO" id="GO:0046983">
    <property type="term" value="F:protein dimerization activity"/>
    <property type="evidence" value="ECO:0007669"/>
    <property type="project" value="InterPro"/>
</dbReference>
<reference evidence="3" key="1">
    <citation type="journal article" date="2018" name="PLoS Negl. Trop. Dis.">
        <title>An insight into the salivary gland and fat body transcriptome of Panstrongylus lignarius (Hemiptera: Heteroptera), the main vector of Chagas disease in Peru.</title>
        <authorList>
            <person name="Nevoa J.C."/>
            <person name="Mendes M.T."/>
            <person name="da Silva M.V."/>
            <person name="Soares S.C."/>
            <person name="Oliveira C.J.F."/>
            <person name="Ribeiro J.M.C."/>
        </authorList>
    </citation>
    <scope>NUCLEOTIDE SEQUENCE</scope>
</reference>
<accession>A0A224XAR7</accession>
<feature type="region of interest" description="Disordered" evidence="1">
    <location>
        <begin position="136"/>
        <end position="193"/>
    </location>
</feature>
<feature type="region of interest" description="Disordered" evidence="1">
    <location>
        <begin position="341"/>
        <end position="446"/>
    </location>
</feature>
<feature type="compositionally biased region" description="Acidic residues" evidence="1">
    <location>
        <begin position="243"/>
        <end position="290"/>
    </location>
</feature>
<feature type="compositionally biased region" description="Low complexity" evidence="1">
    <location>
        <begin position="371"/>
        <end position="405"/>
    </location>
</feature>
<dbReference type="SMART" id="SM00353">
    <property type="entry name" value="HLH"/>
    <property type="match status" value="1"/>
</dbReference>
<dbReference type="PROSITE" id="PS50888">
    <property type="entry name" value="BHLH"/>
    <property type="match status" value="1"/>
</dbReference>
<dbReference type="InterPro" id="IPR036638">
    <property type="entry name" value="HLH_DNA-bd_sf"/>
</dbReference>
<dbReference type="SUPFAM" id="SSF47459">
    <property type="entry name" value="HLH, helix-loop-helix DNA-binding domain"/>
    <property type="match status" value="1"/>
</dbReference>
<dbReference type="InterPro" id="IPR011598">
    <property type="entry name" value="bHLH_dom"/>
</dbReference>
<dbReference type="AlphaFoldDB" id="A0A224XAR7"/>
<dbReference type="EMBL" id="GFTR01006991">
    <property type="protein sequence ID" value="JAW09435.1"/>
    <property type="molecule type" value="Transcribed_RNA"/>
</dbReference>
<proteinExistence type="predicted"/>
<dbReference type="SUPFAM" id="SSF101447">
    <property type="entry name" value="Formin homology 2 domain (FH2 domain)"/>
    <property type="match status" value="1"/>
</dbReference>
<evidence type="ECO:0000259" key="2">
    <source>
        <dbReference type="PROSITE" id="PS50888"/>
    </source>
</evidence>
<evidence type="ECO:0000313" key="3">
    <source>
        <dbReference type="EMBL" id="JAW09435.1"/>
    </source>
</evidence>
<feature type="compositionally biased region" description="Low complexity" evidence="1">
    <location>
        <begin position="418"/>
        <end position="429"/>
    </location>
</feature>
<dbReference type="InterPro" id="IPR050433">
    <property type="entry name" value="Myc_transcription_factors"/>
</dbReference>
<feature type="compositionally biased region" description="Basic residues" evidence="1">
    <location>
        <begin position="406"/>
        <end position="417"/>
    </location>
</feature>
<dbReference type="CDD" id="cd11400">
    <property type="entry name" value="bHLHzip_Myc"/>
    <property type="match status" value="1"/>
</dbReference>
<feature type="domain" description="BHLH" evidence="2">
    <location>
        <begin position="443"/>
        <end position="495"/>
    </location>
</feature>
<dbReference type="PANTHER" id="PTHR45851">
    <property type="entry name" value="MYC PROTO-ONCOGENE"/>
    <property type="match status" value="1"/>
</dbReference>
<sequence length="531" mass="60637">MPVFEWDLDLQASEWDWREAAGPLPDMYDVSEDFWRKFEELPDLGDDLESLLESTVCNSDPSNVLRHHDCMWAGMCLSKEHKNLVVGTLPPPPPPPPPPPAPVVRQPTVTTTVTTTTTTTTTNNNNNTAVSKTIIAEKPKREPRRKGVIVQKTVGRSLLISSRTRMPEPTRPETPPSLSESEEDDKKTVPVVPVSEVTNQVSVRRQIIQQQPLHQTTNLNVQFDHNYDKSVRLDDLGVQTPSDSEEEEEEEEEEEDDEDEEEDEEEDVEEEEEEDGEERIDEDSEEEEIDVVSLNNTAGVVRMRNQPNSLPYNPSRELRRELQDTVASAITTNKLLSASRTVNRRLNNGPGRRKRKRADSDEEDDSNTLMQQQQQQQQALLNSRVMPSSGSVSGSNSTYNPTTTPRYHHPHHRRTWRRTTVTSTSTSTSKKSRFSTDSETDSEKRSLHNNMERMRRIGLRNAFEDLRVLIPSLKESKRAAKVNILKDSAVYVRHLTVQERSLAQKVVSLHHDQEKLRSRLSKLRRSLAAHR</sequence>
<protein>
    <submittedName>
        <fullName evidence="3">Putative upstream transcription factor 2/l-myc-2 protein</fullName>
    </submittedName>
</protein>
<name>A0A224XAR7_9HEMI</name>